<dbReference type="InterPro" id="IPR018707">
    <property type="entry name" value="LpxR"/>
</dbReference>
<dbReference type="Pfam" id="PF09982">
    <property type="entry name" value="LpxR"/>
    <property type="match status" value="1"/>
</dbReference>
<feature type="signal peptide" evidence="1">
    <location>
        <begin position="1"/>
        <end position="19"/>
    </location>
</feature>
<dbReference type="Gene3D" id="2.40.128.140">
    <property type="entry name" value="Outer membrane protein"/>
    <property type="match status" value="1"/>
</dbReference>
<reference evidence="2 3" key="1">
    <citation type="submission" date="2016-10" db="EMBL/GenBank/DDBJ databases">
        <authorList>
            <person name="Varghese N."/>
            <person name="Submissions S."/>
        </authorList>
    </citation>
    <scope>NUCLEOTIDE SEQUENCE [LARGE SCALE GENOMIC DNA]</scope>
    <source>
        <strain evidence="2 3">DSM 18839</strain>
    </source>
</reference>
<keyword evidence="1" id="KW-0732">Signal</keyword>
<dbReference type="AlphaFoldDB" id="A0A8G2EYF4"/>
<dbReference type="EMBL" id="FNBW01000006">
    <property type="protein sequence ID" value="SDF78740.1"/>
    <property type="molecule type" value="Genomic_DNA"/>
</dbReference>
<gene>
    <name evidence="2" type="ORF">SAMN05660686_02381</name>
</gene>
<comment type="caution">
    <text evidence="2">The sequence shown here is derived from an EMBL/GenBank/DDBJ whole genome shotgun (WGS) entry which is preliminary data.</text>
</comment>
<keyword evidence="3" id="KW-1185">Reference proteome</keyword>
<evidence type="ECO:0000313" key="3">
    <source>
        <dbReference type="Proteomes" id="UP000198615"/>
    </source>
</evidence>
<accession>A0A8G2EYF4</accession>
<dbReference type="InterPro" id="IPR037107">
    <property type="entry name" value="Put_OMP_sf"/>
</dbReference>
<dbReference type="Proteomes" id="UP000198615">
    <property type="component" value="Unassembled WGS sequence"/>
</dbReference>
<dbReference type="RefSeq" id="WP_051245220.1">
    <property type="nucleotide sequence ID" value="NZ_FNBW01000006.1"/>
</dbReference>
<organism evidence="2 3">
    <name type="scientific">Thalassobaculum litoreum DSM 18839</name>
    <dbReference type="NCBI Taxonomy" id="1123362"/>
    <lineage>
        <taxon>Bacteria</taxon>
        <taxon>Pseudomonadati</taxon>
        <taxon>Pseudomonadota</taxon>
        <taxon>Alphaproteobacteria</taxon>
        <taxon>Rhodospirillales</taxon>
        <taxon>Thalassobaculaceae</taxon>
        <taxon>Thalassobaculum</taxon>
    </lineage>
</organism>
<proteinExistence type="predicted"/>
<sequence length="342" mass="37369">MRKILYALLLAVPAAPAFADEKPKEEVDKDESVLSFTLENDLPANTDQYYTNGFRFTWTSEVNNVPYVVRSGSEPLLGTGEKTRWQATFGQNLYTPQDIKLENPPADDQPYAAWLYGSVGVITDEPYEQDSRFSRVQTSALLSLGVVGPLALGEEVQDFVHDQIGSPDPQGWDHQLNNEPAVLLMLQRRWVFGAPLASYGGLRVDAAPHTTVALGNVFTHGAAGITFRLGDPPEGDYGPPRIQPASPGSDFFGEVVGGDRLGWYVFAGAEGRAVARNIFLDGNTFEDSPSVDKNIFVGELSAGAVLTYDDFRIAYTHVIRSPEFEGQNGPSVFGGITVGWRF</sequence>
<evidence type="ECO:0000256" key="1">
    <source>
        <dbReference type="SAM" id="SignalP"/>
    </source>
</evidence>
<feature type="chain" id="PRO_5034694195" description="Lipid A deacylase LpxR family protein" evidence="1">
    <location>
        <begin position="20"/>
        <end position="342"/>
    </location>
</feature>
<evidence type="ECO:0000313" key="2">
    <source>
        <dbReference type="EMBL" id="SDF78740.1"/>
    </source>
</evidence>
<protein>
    <recommendedName>
        <fullName evidence="4">Lipid A deacylase LpxR family protein</fullName>
    </recommendedName>
</protein>
<name>A0A8G2EYF4_9PROT</name>
<evidence type="ECO:0008006" key="4">
    <source>
        <dbReference type="Google" id="ProtNLM"/>
    </source>
</evidence>